<accession>A0A2V1EDU1</accession>
<gene>
    <name evidence="2" type="ORF">DM02DRAFT_512713</name>
</gene>
<evidence type="ECO:0000256" key="1">
    <source>
        <dbReference type="SAM" id="MobiDB-lite"/>
    </source>
</evidence>
<name>A0A2V1EDU1_9PLEO</name>
<dbReference type="OrthoDB" id="3914029at2759"/>
<sequence length="235" mass="25650">MSGPEKEAFPPSYSESITSSTAQPRHQNLVNHLTTVRTTHILTVIDSHILPLVEQQAAYGISETNIALLPSDVSLPTKSKEKSEFSFDNDDDAEKKIEIIGFSSDEVPKLVQLEGQMNKTEFWRAPGVIQDMEERLRGKLNAAAATAAVSSTQTAPSSAADTPRAVSKRGFLGKLANVIEQEKRSSPFAGGTGKEAGRVMVKVRLEEICLRTVNEFGLYDTLSKPCVMVRVDARC</sequence>
<reference evidence="2 3" key="1">
    <citation type="journal article" date="2018" name="Sci. Rep.">
        <title>Comparative genomics provides insights into the lifestyle and reveals functional heterogeneity of dark septate endophytic fungi.</title>
        <authorList>
            <person name="Knapp D.G."/>
            <person name="Nemeth J.B."/>
            <person name="Barry K."/>
            <person name="Hainaut M."/>
            <person name="Henrissat B."/>
            <person name="Johnson J."/>
            <person name="Kuo A."/>
            <person name="Lim J.H.P."/>
            <person name="Lipzen A."/>
            <person name="Nolan M."/>
            <person name="Ohm R.A."/>
            <person name="Tamas L."/>
            <person name="Grigoriev I.V."/>
            <person name="Spatafora J.W."/>
            <person name="Nagy L.G."/>
            <person name="Kovacs G.M."/>
        </authorList>
    </citation>
    <scope>NUCLEOTIDE SEQUENCE [LARGE SCALE GENOMIC DNA]</scope>
    <source>
        <strain evidence="2 3">DSE2036</strain>
    </source>
</reference>
<dbReference type="EMBL" id="KZ805304">
    <property type="protein sequence ID" value="PVI07520.1"/>
    <property type="molecule type" value="Genomic_DNA"/>
</dbReference>
<proteinExistence type="predicted"/>
<feature type="compositionally biased region" description="Polar residues" evidence="1">
    <location>
        <begin position="13"/>
        <end position="25"/>
    </location>
</feature>
<evidence type="ECO:0000313" key="2">
    <source>
        <dbReference type="EMBL" id="PVI07520.1"/>
    </source>
</evidence>
<feature type="region of interest" description="Disordered" evidence="1">
    <location>
        <begin position="1"/>
        <end position="25"/>
    </location>
</feature>
<keyword evidence="3" id="KW-1185">Reference proteome</keyword>
<organism evidence="2 3">
    <name type="scientific">Periconia macrospinosa</name>
    <dbReference type="NCBI Taxonomy" id="97972"/>
    <lineage>
        <taxon>Eukaryota</taxon>
        <taxon>Fungi</taxon>
        <taxon>Dikarya</taxon>
        <taxon>Ascomycota</taxon>
        <taxon>Pezizomycotina</taxon>
        <taxon>Dothideomycetes</taxon>
        <taxon>Pleosporomycetidae</taxon>
        <taxon>Pleosporales</taxon>
        <taxon>Massarineae</taxon>
        <taxon>Periconiaceae</taxon>
        <taxon>Periconia</taxon>
    </lineage>
</organism>
<protein>
    <submittedName>
        <fullName evidence="2">Uncharacterized protein</fullName>
    </submittedName>
</protein>
<dbReference type="Proteomes" id="UP000244855">
    <property type="component" value="Unassembled WGS sequence"/>
</dbReference>
<dbReference type="AlphaFoldDB" id="A0A2V1EDU1"/>
<evidence type="ECO:0000313" key="3">
    <source>
        <dbReference type="Proteomes" id="UP000244855"/>
    </source>
</evidence>
<dbReference type="STRING" id="97972.A0A2V1EDU1"/>